<dbReference type="RefSeq" id="WP_271292114.1">
    <property type="nucleotide sequence ID" value="NZ_JAPJZI010000001.1"/>
</dbReference>
<dbReference type="EMBL" id="JAPJZI010000001">
    <property type="protein sequence ID" value="MDA5399824.1"/>
    <property type="molecule type" value="Genomic_DNA"/>
</dbReference>
<keyword evidence="2" id="KW-1185">Reference proteome</keyword>
<comment type="caution">
    <text evidence="1">The sequence shown here is derived from an EMBL/GenBank/DDBJ whole genome shotgun (WGS) entry which is preliminary data.</text>
</comment>
<dbReference type="AlphaFoldDB" id="A0A9X3UMP6"/>
<evidence type="ECO:0000313" key="2">
    <source>
        <dbReference type="Proteomes" id="UP001151234"/>
    </source>
</evidence>
<reference evidence="1" key="1">
    <citation type="submission" date="2022-11" db="EMBL/GenBank/DDBJ databases">
        <title>Draft genome sequence of Hoeflea poritis E7-10 and Hoeflea prorocentri PM5-8, separated from scleractinian coral Porites lutea and marine dinoflagellate.</title>
        <authorList>
            <person name="Zhang G."/>
            <person name="Wei Q."/>
            <person name="Cai L."/>
        </authorList>
    </citation>
    <scope>NUCLEOTIDE SEQUENCE</scope>
    <source>
        <strain evidence="1">PM5-8</strain>
    </source>
</reference>
<gene>
    <name evidence="1" type="ORF">OQ273_14680</name>
</gene>
<dbReference type="Proteomes" id="UP001151234">
    <property type="component" value="Unassembled WGS sequence"/>
</dbReference>
<organism evidence="1 2">
    <name type="scientific">Hoeflea prorocentri</name>
    <dbReference type="NCBI Taxonomy" id="1922333"/>
    <lineage>
        <taxon>Bacteria</taxon>
        <taxon>Pseudomonadati</taxon>
        <taxon>Pseudomonadota</taxon>
        <taxon>Alphaproteobacteria</taxon>
        <taxon>Hyphomicrobiales</taxon>
        <taxon>Rhizobiaceae</taxon>
        <taxon>Hoeflea</taxon>
    </lineage>
</organism>
<proteinExistence type="predicted"/>
<protein>
    <submittedName>
        <fullName evidence="1">Uncharacterized protein</fullName>
    </submittedName>
</protein>
<evidence type="ECO:0000313" key="1">
    <source>
        <dbReference type="EMBL" id="MDA5399824.1"/>
    </source>
</evidence>
<accession>A0A9X3UMP6</accession>
<sequence length="284" mass="29971">MSAALAMSGCISFPELPNRVAINIQEIIDNIECEIQDSLYAASGEHYWLMGWAATITLNLETYHTNDGSGELVLSFPVASQTLGLTLVSGPTIEYNSVGTFAYSFYLIDIAERPCGPGEFGKTQSHLTGRTAAGDWLTRIARDASVRNICPDKIDYGLEFAIGLNGEGNPTITSVVGSGTIEGDFDLVGQKTKDHELTLSAVPVGRVPSPADAKQVNSVLTRAASKAREITGETVSTADILACAPLGIPADQRRQVVDNQTMKALDAAVAGSLVRSIGGNPVSP</sequence>
<name>A0A9X3UMP6_9HYPH</name>